<reference evidence="6" key="1">
    <citation type="submission" date="2023-10" db="EMBL/GenBank/DDBJ databases">
        <title>Genome assembly of Pristionchus species.</title>
        <authorList>
            <person name="Yoshida K."/>
            <person name="Sommer R.J."/>
        </authorList>
    </citation>
    <scope>NUCLEOTIDE SEQUENCE</scope>
    <source>
        <strain evidence="6">RS0144</strain>
    </source>
</reference>
<gene>
    <name evidence="6" type="ORF">PENTCL1PPCAC_6490</name>
</gene>
<comment type="similarity">
    <text evidence="1">Belongs to the eukaryotic-type N-acetylglucosamine kinase family.</text>
</comment>
<dbReference type="InterPro" id="IPR029063">
    <property type="entry name" value="SAM-dependent_MTases_sf"/>
</dbReference>
<evidence type="ECO:0000256" key="4">
    <source>
        <dbReference type="ARBA" id="ARBA00031123"/>
    </source>
</evidence>
<keyword evidence="7" id="KW-1185">Reference proteome</keyword>
<dbReference type="PANTHER" id="PTHR12862">
    <property type="entry name" value="BADF TYPE ATPASE DOMAIN-CONTAINING PROTEIN"/>
    <property type="match status" value="1"/>
</dbReference>
<evidence type="ECO:0000259" key="5">
    <source>
        <dbReference type="Pfam" id="PF01869"/>
    </source>
</evidence>
<sequence length="518" mass="56646">KYEVGSHTWPSTQTLASFISVNRGLFNNKTVLELGSGGTGVGGIACGMARAKRVYMTDKENGEMMVILKKNIQSNGMEDICRVEVLDWFDPSSLQSFLSSLDSEIDWIVASDVFFDNSVFEPLVEAISTLLHRFPLAQLIFSYQNRCASWSIVDLLKSRGLDSSLIRKEEVDGGHSVQLGLIYKRREETIVAGIEGGASVSSLVFVSCPDGRIIGRSTHKGSNYCLDGVQKTADSLVKWIREAKQELKIVGPLDGLGMGLSGAEDAGINEHFMDYILSQHGDVGRRVVLKSDSEASIAACFREGGAVIISGTGSTTRLMTRNGELKGVGGWGHAIGDGGSAYWIANRGMRLLFDVEDGMEEANIERLRKVMLEYFSLTDKIQLLDLLYSKFDKCKLASVTAKLAENVDDATIASLFHDAGGILGKQMKALIKKIPNEATEMGSNLGVLVIGSVFKSWKWMREGFIKELDMEKSRVKKMTLYRLTVDASLGAATLAALSAHSTIPLRELKDEDVFDVLP</sequence>
<feature type="domain" description="ATPase BadF/BadG/BcrA/BcrD type" evidence="5">
    <location>
        <begin position="193"/>
        <end position="495"/>
    </location>
</feature>
<dbReference type="SUPFAM" id="SSF53335">
    <property type="entry name" value="S-adenosyl-L-methionine-dependent methyltransferases"/>
    <property type="match status" value="1"/>
</dbReference>
<dbReference type="InterPro" id="IPR043129">
    <property type="entry name" value="ATPase_NBD"/>
</dbReference>
<dbReference type="Proteomes" id="UP001432027">
    <property type="component" value="Unassembled WGS sequence"/>
</dbReference>
<accession>A0AAV5SW63</accession>
<proteinExistence type="inferred from homology"/>
<evidence type="ECO:0000256" key="3">
    <source>
        <dbReference type="ARBA" id="ARBA00014974"/>
    </source>
</evidence>
<dbReference type="InterPro" id="IPR002731">
    <property type="entry name" value="ATPase_BadF"/>
</dbReference>
<dbReference type="EC" id="2.7.1.59" evidence="2"/>
<dbReference type="Gene3D" id="3.40.50.150">
    <property type="entry name" value="Vaccinia Virus protein VP39"/>
    <property type="match status" value="1"/>
</dbReference>
<dbReference type="AlphaFoldDB" id="A0AAV5SW63"/>
<name>A0AAV5SW63_9BILA</name>
<comment type="caution">
    <text evidence="6">The sequence shown here is derived from an EMBL/GenBank/DDBJ whole genome shotgun (WGS) entry which is preliminary data.</text>
</comment>
<dbReference type="Gene3D" id="3.30.420.40">
    <property type="match status" value="2"/>
</dbReference>
<evidence type="ECO:0000313" key="7">
    <source>
        <dbReference type="Proteomes" id="UP001432027"/>
    </source>
</evidence>
<evidence type="ECO:0000313" key="6">
    <source>
        <dbReference type="EMBL" id="GMS84315.1"/>
    </source>
</evidence>
<dbReference type="PANTHER" id="PTHR12862:SF0">
    <property type="entry name" value="N-ACETYL-D-GLUCOSAMINE KINASE"/>
    <property type="match status" value="1"/>
</dbReference>
<dbReference type="Pfam" id="PF10294">
    <property type="entry name" value="Methyltransf_16"/>
    <property type="match status" value="1"/>
</dbReference>
<dbReference type="GO" id="GO:0045127">
    <property type="term" value="F:N-acetylglucosamine kinase activity"/>
    <property type="evidence" value="ECO:0007669"/>
    <property type="project" value="UniProtKB-EC"/>
</dbReference>
<dbReference type="SUPFAM" id="SSF53067">
    <property type="entry name" value="Actin-like ATPase domain"/>
    <property type="match status" value="2"/>
</dbReference>
<dbReference type="EMBL" id="BTSX01000002">
    <property type="protein sequence ID" value="GMS84315.1"/>
    <property type="molecule type" value="Genomic_DNA"/>
</dbReference>
<dbReference type="InterPro" id="IPR039758">
    <property type="entry name" value="NAGK-like"/>
</dbReference>
<dbReference type="Pfam" id="PF01869">
    <property type="entry name" value="BcrAD_BadFG"/>
    <property type="match status" value="1"/>
</dbReference>
<dbReference type="InterPro" id="IPR019410">
    <property type="entry name" value="Methyltransf_16"/>
</dbReference>
<evidence type="ECO:0000256" key="1">
    <source>
        <dbReference type="ARBA" id="ARBA00006198"/>
    </source>
</evidence>
<feature type="non-terminal residue" evidence="6">
    <location>
        <position position="1"/>
    </location>
</feature>
<protein>
    <recommendedName>
        <fullName evidence="3">N-acetyl-D-glucosamine kinase</fullName>
        <ecNumber evidence="2">2.7.1.59</ecNumber>
    </recommendedName>
    <alternativeName>
        <fullName evidence="4">GlcNAc kinase</fullName>
    </alternativeName>
</protein>
<organism evidence="6 7">
    <name type="scientific">Pristionchus entomophagus</name>
    <dbReference type="NCBI Taxonomy" id="358040"/>
    <lineage>
        <taxon>Eukaryota</taxon>
        <taxon>Metazoa</taxon>
        <taxon>Ecdysozoa</taxon>
        <taxon>Nematoda</taxon>
        <taxon>Chromadorea</taxon>
        <taxon>Rhabditida</taxon>
        <taxon>Rhabditina</taxon>
        <taxon>Diplogasteromorpha</taxon>
        <taxon>Diplogasteroidea</taxon>
        <taxon>Neodiplogasteridae</taxon>
        <taxon>Pristionchus</taxon>
    </lineage>
</organism>
<evidence type="ECO:0000256" key="2">
    <source>
        <dbReference type="ARBA" id="ARBA00012122"/>
    </source>
</evidence>